<sequence>MKNMFEYYIRKSIEEIKNNNLSLAKEYIHSSMVLDDSSPSPHNLLGIIAEIQGHLSLAGNHYRASCSLDATFKPSLRNLERITNYYYRFNFKNLDFGEKVEHQEENIYTIKYDSNNVGHLLKNTTALHKKSL</sequence>
<dbReference type="Gene3D" id="1.25.40.10">
    <property type="entry name" value="Tetratricopeptide repeat domain"/>
    <property type="match status" value="1"/>
</dbReference>
<dbReference type="AlphaFoldDB" id="A0A1M6H992"/>
<accession>A0A1M6H992</accession>
<name>A0A1M6H992_9CLOT</name>
<reference evidence="1 2" key="1">
    <citation type="submission" date="2016-11" db="EMBL/GenBank/DDBJ databases">
        <authorList>
            <person name="Jaros S."/>
            <person name="Januszkiewicz K."/>
            <person name="Wedrychowicz H."/>
        </authorList>
    </citation>
    <scope>NUCLEOTIDE SEQUENCE [LARGE SCALE GENOMIC DNA]</scope>
    <source>
        <strain evidence="1 2">DSM 21864</strain>
    </source>
</reference>
<dbReference type="SUPFAM" id="SSF48452">
    <property type="entry name" value="TPR-like"/>
    <property type="match status" value="1"/>
</dbReference>
<protein>
    <submittedName>
        <fullName evidence="1">Uncharacterized protein</fullName>
    </submittedName>
</protein>
<dbReference type="STRING" id="1121298.SAMN05444401_2428"/>
<proteinExistence type="predicted"/>
<dbReference type="InterPro" id="IPR011990">
    <property type="entry name" value="TPR-like_helical_dom_sf"/>
</dbReference>
<evidence type="ECO:0000313" key="2">
    <source>
        <dbReference type="Proteomes" id="UP000184080"/>
    </source>
</evidence>
<dbReference type="Proteomes" id="UP000184080">
    <property type="component" value="Unassembled WGS sequence"/>
</dbReference>
<dbReference type="EMBL" id="FQZO01000003">
    <property type="protein sequence ID" value="SHJ18772.1"/>
    <property type="molecule type" value="Genomic_DNA"/>
</dbReference>
<keyword evidence="2" id="KW-1185">Reference proteome</keyword>
<organism evidence="1 2">
    <name type="scientific">Clostridium amylolyticum</name>
    <dbReference type="NCBI Taxonomy" id="1121298"/>
    <lineage>
        <taxon>Bacteria</taxon>
        <taxon>Bacillati</taxon>
        <taxon>Bacillota</taxon>
        <taxon>Clostridia</taxon>
        <taxon>Eubacteriales</taxon>
        <taxon>Clostridiaceae</taxon>
        <taxon>Clostridium</taxon>
    </lineage>
</organism>
<evidence type="ECO:0000313" key="1">
    <source>
        <dbReference type="EMBL" id="SHJ18772.1"/>
    </source>
</evidence>
<gene>
    <name evidence="1" type="ORF">SAMN05444401_2428</name>
</gene>